<feature type="compositionally biased region" description="Polar residues" evidence="1">
    <location>
        <begin position="84"/>
        <end position="93"/>
    </location>
</feature>
<feature type="compositionally biased region" description="Low complexity" evidence="1">
    <location>
        <begin position="99"/>
        <end position="108"/>
    </location>
</feature>
<evidence type="ECO:0000313" key="2">
    <source>
        <dbReference type="EMBL" id="KAG2192241.1"/>
    </source>
</evidence>
<dbReference type="EMBL" id="JAEPRD010000306">
    <property type="protein sequence ID" value="KAG2192241.1"/>
    <property type="molecule type" value="Genomic_DNA"/>
</dbReference>
<feature type="region of interest" description="Disordered" evidence="1">
    <location>
        <begin position="189"/>
        <end position="239"/>
    </location>
</feature>
<evidence type="ECO:0000313" key="3">
    <source>
        <dbReference type="Proteomes" id="UP000603453"/>
    </source>
</evidence>
<comment type="caution">
    <text evidence="2">The sequence shown here is derived from an EMBL/GenBank/DDBJ whole genome shotgun (WGS) entry which is preliminary data.</text>
</comment>
<reference evidence="2" key="1">
    <citation type="submission" date="2020-12" db="EMBL/GenBank/DDBJ databases">
        <title>Metabolic potential, ecology and presence of endohyphal bacteria is reflected in genomic diversity of Mucoromycotina.</title>
        <authorList>
            <person name="Muszewska A."/>
            <person name="Okrasinska A."/>
            <person name="Steczkiewicz K."/>
            <person name="Drgas O."/>
            <person name="Orlowska M."/>
            <person name="Perlinska-Lenart U."/>
            <person name="Aleksandrzak-Piekarczyk T."/>
            <person name="Szatraj K."/>
            <person name="Zielenkiewicz U."/>
            <person name="Pilsyk S."/>
            <person name="Malc E."/>
            <person name="Mieczkowski P."/>
            <person name="Kruszewska J.S."/>
            <person name="Biernat P."/>
            <person name="Pawlowska J."/>
        </authorList>
    </citation>
    <scope>NUCLEOTIDE SEQUENCE</scope>
    <source>
        <strain evidence="2">WA0000017839</strain>
    </source>
</reference>
<organism evidence="2 3">
    <name type="scientific">Mucor saturninus</name>
    <dbReference type="NCBI Taxonomy" id="64648"/>
    <lineage>
        <taxon>Eukaryota</taxon>
        <taxon>Fungi</taxon>
        <taxon>Fungi incertae sedis</taxon>
        <taxon>Mucoromycota</taxon>
        <taxon>Mucoromycotina</taxon>
        <taxon>Mucoromycetes</taxon>
        <taxon>Mucorales</taxon>
        <taxon>Mucorineae</taxon>
        <taxon>Mucoraceae</taxon>
        <taxon>Mucor</taxon>
    </lineage>
</organism>
<proteinExistence type="predicted"/>
<feature type="region of interest" description="Disordered" evidence="1">
    <location>
        <begin position="443"/>
        <end position="462"/>
    </location>
</feature>
<sequence length="489" mass="53303">MTNTKSLLKPRGQAIATPSKGKDSLRPVSNGSGFKSSVADPKADLLRKQQLAHATVRQLVPSPEASSVTLLATTTMPTRTNTRSMASQDSEIANGQEIPSSFDSSSLPSVPPSLIGDTQMFSSLPEFALDMQKQLREQNRRFDEYEARFTAMEAILQENASLKASALVMETKLRDQSDLIADLQHQLASAGNSSVSMDTEPTRDLSSNASKWSQVPYSQHTRPTAKASAKPTASPSKPGLTMAQKVALNASKPVKPKPKPKQLTAEAIANIARPFLERDVNEPSGFQYVYIGRSRKITRAETRKRFKLVGVDTSRIIDITFPATGVLGVLVHELYAPVFTSIMTSIKAGIIKDFDPLDPKHLANPVYSSYSEEARADIAAVLHSNRCKHALLYLHNTRPHQVRSVGHSLINFGYISEEDLQAIIATPPQDPRSQINEAAAKLFNAPPGRGPSPSASQHTDSMEDVEADMFGTAPVDMFEEVKLVSEDEV</sequence>
<accession>A0A8H7QIP9</accession>
<protein>
    <submittedName>
        <fullName evidence="2">Uncharacterized protein</fullName>
    </submittedName>
</protein>
<feature type="region of interest" description="Disordered" evidence="1">
    <location>
        <begin position="1"/>
        <end position="41"/>
    </location>
</feature>
<feature type="compositionally biased region" description="Low complexity" evidence="1">
    <location>
        <begin position="224"/>
        <end position="238"/>
    </location>
</feature>
<dbReference type="AlphaFoldDB" id="A0A8H7QIP9"/>
<gene>
    <name evidence="2" type="ORF">INT47_009233</name>
</gene>
<feature type="compositionally biased region" description="Low complexity" evidence="1">
    <location>
        <begin position="445"/>
        <end position="456"/>
    </location>
</feature>
<evidence type="ECO:0000256" key="1">
    <source>
        <dbReference type="SAM" id="MobiDB-lite"/>
    </source>
</evidence>
<feature type="compositionally biased region" description="Low complexity" evidence="1">
    <location>
        <begin position="71"/>
        <end position="83"/>
    </location>
</feature>
<dbReference type="Proteomes" id="UP000603453">
    <property type="component" value="Unassembled WGS sequence"/>
</dbReference>
<name>A0A8H7QIP9_9FUNG</name>
<keyword evidence="3" id="KW-1185">Reference proteome</keyword>
<dbReference type="OrthoDB" id="2206543at2759"/>
<feature type="compositionally biased region" description="Polar residues" evidence="1">
    <location>
        <begin position="189"/>
        <end position="222"/>
    </location>
</feature>
<feature type="region of interest" description="Disordered" evidence="1">
    <location>
        <begin position="71"/>
        <end position="108"/>
    </location>
</feature>